<keyword evidence="2 4" id="KW-0238">DNA-binding</keyword>
<evidence type="ECO:0000256" key="2">
    <source>
        <dbReference type="ARBA" id="ARBA00023125"/>
    </source>
</evidence>
<dbReference type="InterPro" id="IPR001647">
    <property type="entry name" value="HTH_TetR"/>
</dbReference>
<dbReference type="SUPFAM" id="SSF48498">
    <property type="entry name" value="Tetracyclin repressor-like, C-terminal domain"/>
    <property type="match status" value="1"/>
</dbReference>
<feature type="domain" description="HTH tetR-type" evidence="5">
    <location>
        <begin position="6"/>
        <end position="65"/>
    </location>
</feature>
<keyword evidence="3" id="KW-0804">Transcription</keyword>
<evidence type="ECO:0000313" key="7">
    <source>
        <dbReference type="Proteomes" id="UP000460272"/>
    </source>
</evidence>
<dbReference type="EMBL" id="RPFW01000011">
    <property type="protein sequence ID" value="TVY99964.1"/>
    <property type="molecule type" value="Genomic_DNA"/>
</dbReference>
<sequence>MRADARRSRAKLLEAATAAFAEYGADAPLEDIARRAGVGIGTLYRHFPTRTDLQAGVFRSQVDAVCSTADELIGNVTPEQAFAGSVRAIAGYLITKRGLAKALIDSLGRDSELISVCSMRMRDTLDRLLGHAQEAGVLRTDVTAHDVLRLVHGIVMATEQSPQDTDRLLGMMLDGLRTSAAGRFAPPPD</sequence>
<dbReference type="GO" id="GO:0000976">
    <property type="term" value="F:transcription cis-regulatory region binding"/>
    <property type="evidence" value="ECO:0007669"/>
    <property type="project" value="TreeGrafter"/>
</dbReference>
<dbReference type="PROSITE" id="PS50977">
    <property type="entry name" value="HTH_TETR_2"/>
    <property type="match status" value="1"/>
</dbReference>
<dbReference type="Pfam" id="PF00440">
    <property type="entry name" value="TetR_N"/>
    <property type="match status" value="1"/>
</dbReference>
<dbReference type="PANTHER" id="PTHR30055">
    <property type="entry name" value="HTH-TYPE TRANSCRIPTIONAL REGULATOR RUTR"/>
    <property type="match status" value="1"/>
</dbReference>
<dbReference type="InterPro" id="IPR009057">
    <property type="entry name" value="Homeodomain-like_sf"/>
</dbReference>
<dbReference type="AlphaFoldDB" id="A0A6P2BP78"/>
<evidence type="ECO:0000259" key="5">
    <source>
        <dbReference type="PROSITE" id="PS50977"/>
    </source>
</evidence>
<comment type="caution">
    <text evidence="6">The sequence shown here is derived from an EMBL/GenBank/DDBJ whole genome shotgun (WGS) entry which is preliminary data.</text>
</comment>
<evidence type="ECO:0000256" key="3">
    <source>
        <dbReference type="ARBA" id="ARBA00023163"/>
    </source>
</evidence>
<organism evidence="6 7">
    <name type="scientific">Trebonia kvetii</name>
    <dbReference type="NCBI Taxonomy" id="2480626"/>
    <lineage>
        <taxon>Bacteria</taxon>
        <taxon>Bacillati</taxon>
        <taxon>Actinomycetota</taxon>
        <taxon>Actinomycetes</taxon>
        <taxon>Streptosporangiales</taxon>
        <taxon>Treboniaceae</taxon>
        <taxon>Trebonia</taxon>
    </lineage>
</organism>
<reference evidence="6 7" key="1">
    <citation type="submission" date="2018-11" db="EMBL/GenBank/DDBJ databases">
        <title>Trebonia kvetii gen.nov., sp.nov., a novel acidophilic actinobacterium, and proposal of the new actinobacterial family Treboniaceae fam. nov.</title>
        <authorList>
            <person name="Rapoport D."/>
            <person name="Sagova-Mareckova M."/>
            <person name="Sedlacek I."/>
            <person name="Provaznik J."/>
            <person name="Kralova S."/>
            <person name="Pavlinic D."/>
            <person name="Benes V."/>
            <person name="Kopecky J."/>
        </authorList>
    </citation>
    <scope>NUCLEOTIDE SEQUENCE [LARGE SCALE GENOMIC DNA]</scope>
    <source>
        <strain evidence="6 7">15Tr583</strain>
    </source>
</reference>
<feature type="DNA-binding region" description="H-T-H motif" evidence="4">
    <location>
        <begin position="28"/>
        <end position="47"/>
    </location>
</feature>
<dbReference type="Pfam" id="PF21597">
    <property type="entry name" value="TetR_C_43"/>
    <property type="match status" value="1"/>
</dbReference>
<keyword evidence="1" id="KW-0805">Transcription regulation</keyword>
<evidence type="ECO:0000256" key="1">
    <source>
        <dbReference type="ARBA" id="ARBA00023015"/>
    </source>
</evidence>
<proteinExistence type="predicted"/>
<keyword evidence="7" id="KW-1185">Reference proteome</keyword>
<gene>
    <name evidence="6" type="ORF">EAS64_39980</name>
</gene>
<dbReference type="Gene3D" id="1.10.357.10">
    <property type="entry name" value="Tetracycline Repressor, domain 2"/>
    <property type="match status" value="1"/>
</dbReference>
<protein>
    <submittedName>
        <fullName evidence="6">TetR/AcrR family transcriptional regulator</fullName>
    </submittedName>
</protein>
<accession>A0A6P2BP78</accession>
<dbReference type="InterPro" id="IPR049445">
    <property type="entry name" value="TetR_SbtR-like_C"/>
</dbReference>
<evidence type="ECO:0000256" key="4">
    <source>
        <dbReference type="PROSITE-ProRule" id="PRU00335"/>
    </source>
</evidence>
<dbReference type="InterPro" id="IPR050109">
    <property type="entry name" value="HTH-type_TetR-like_transc_reg"/>
</dbReference>
<dbReference type="InterPro" id="IPR036271">
    <property type="entry name" value="Tet_transcr_reg_TetR-rel_C_sf"/>
</dbReference>
<dbReference type="PRINTS" id="PR00455">
    <property type="entry name" value="HTHTETR"/>
</dbReference>
<dbReference type="OrthoDB" id="3192968at2"/>
<dbReference type="PANTHER" id="PTHR30055:SF234">
    <property type="entry name" value="HTH-TYPE TRANSCRIPTIONAL REGULATOR BETI"/>
    <property type="match status" value="1"/>
</dbReference>
<dbReference type="Proteomes" id="UP000460272">
    <property type="component" value="Unassembled WGS sequence"/>
</dbReference>
<evidence type="ECO:0000313" key="6">
    <source>
        <dbReference type="EMBL" id="TVY99964.1"/>
    </source>
</evidence>
<name>A0A6P2BP78_9ACTN</name>
<dbReference type="GO" id="GO:0003700">
    <property type="term" value="F:DNA-binding transcription factor activity"/>
    <property type="evidence" value="ECO:0007669"/>
    <property type="project" value="TreeGrafter"/>
</dbReference>
<dbReference type="SUPFAM" id="SSF46689">
    <property type="entry name" value="Homeodomain-like"/>
    <property type="match status" value="1"/>
</dbReference>